<feature type="transmembrane region" description="Helical" evidence="1">
    <location>
        <begin position="74"/>
        <end position="96"/>
    </location>
</feature>
<evidence type="ECO:0000256" key="1">
    <source>
        <dbReference type="SAM" id="Phobius"/>
    </source>
</evidence>
<gene>
    <name evidence="2" type="ordered locus">MCRO_0033</name>
</gene>
<dbReference type="OrthoDB" id="8477532at2"/>
<dbReference type="HOGENOM" id="CLU_473152_0_0_14"/>
<dbReference type="RefSeq" id="WP_013054245.1">
    <property type="nucleotide sequence ID" value="NC_014014.1"/>
</dbReference>
<evidence type="ECO:0000313" key="2">
    <source>
        <dbReference type="EMBL" id="ADE19468.1"/>
    </source>
</evidence>
<reference evidence="3" key="1">
    <citation type="submission" date="2010-03" db="EMBL/GenBank/DDBJ databases">
        <title>The complete genome of Mycoplasma crocodyli MP145.</title>
        <authorList>
            <person name="Glass J.I."/>
            <person name="Durkin A.S."/>
            <person name="Hostetler J."/>
            <person name="Jackson J."/>
            <person name="Johnson J."/>
            <person name="May M.A."/>
            <person name="Paralanov V."/>
            <person name="Radune D."/>
            <person name="Szczypinski B."/>
            <person name="Brown D.R."/>
        </authorList>
    </citation>
    <scope>NUCLEOTIDE SEQUENCE [LARGE SCALE GENOMIC DNA]</scope>
    <source>
        <strain evidence="3">ATCC 51981 / MP145</strain>
    </source>
</reference>
<keyword evidence="3" id="KW-1185">Reference proteome</keyword>
<protein>
    <submittedName>
        <fullName evidence="2">Uncharacterized protein</fullName>
    </submittedName>
</protein>
<dbReference type="NCBIfam" id="NF046000">
    <property type="entry name" value="MAG1210_fam"/>
    <property type="match status" value="1"/>
</dbReference>
<proteinExistence type="predicted"/>
<keyword evidence="1" id="KW-0472">Membrane</keyword>
<reference key="2">
    <citation type="submission" date="2010-03" db="EMBL/GenBank/DDBJ databases">
        <authorList>
            <person name="Ma Z."/>
            <person name="Wang X."/>
            <person name="Liu H."/>
        </authorList>
    </citation>
    <scope>NUCLEOTIDE SEQUENCE</scope>
    <source>
        <strain>MP145</strain>
    </source>
</reference>
<feature type="transmembrane region" description="Helical" evidence="1">
    <location>
        <begin position="108"/>
        <end position="129"/>
    </location>
</feature>
<keyword evidence="1" id="KW-1133">Transmembrane helix</keyword>
<dbReference type="eggNOG" id="ENOG502Z8MZ">
    <property type="taxonomic scope" value="Bacteria"/>
</dbReference>
<dbReference type="EMBL" id="CP001991">
    <property type="protein sequence ID" value="ADE19468.1"/>
    <property type="molecule type" value="Genomic_DNA"/>
</dbReference>
<organism evidence="2 3">
    <name type="scientific">Mycoplasma crocodyli (strain ATCC 51981 / MP145)</name>
    <dbReference type="NCBI Taxonomy" id="512564"/>
    <lineage>
        <taxon>Bacteria</taxon>
        <taxon>Bacillati</taxon>
        <taxon>Mycoplasmatota</taxon>
        <taxon>Mollicutes</taxon>
        <taxon>Mycoplasmataceae</taxon>
        <taxon>Mycoplasma</taxon>
    </lineage>
</organism>
<dbReference type="Proteomes" id="UP000001845">
    <property type="component" value="Chromosome"/>
</dbReference>
<evidence type="ECO:0000313" key="3">
    <source>
        <dbReference type="Proteomes" id="UP000001845"/>
    </source>
</evidence>
<dbReference type="AlphaFoldDB" id="D5E4M4"/>
<accession>D5E4M4</accession>
<keyword evidence="1" id="KW-0812">Transmembrane</keyword>
<name>D5E4M4_MYCCM</name>
<reference evidence="2 3" key="3">
    <citation type="journal article" date="2011" name="J. Bacteriol.">
        <title>Genome sequences of Mycoplasma alligatoris A21JP2T and Mycoplasma crocodyli MP145T.</title>
        <authorList>
            <person name="Brown D.R."/>
            <person name="Farmerie W.G."/>
            <person name="May M."/>
            <person name="Benders G.A."/>
            <person name="Durkin A.S."/>
            <person name="Hlavinka K."/>
            <person name="Hostetler J."/>
            <person name="Jackson J."/>
            <person name="Johnson J."/>
            <person name="Miller R.H."/>
            <person name="Paralanov V."/>
            <person name="Radune D."/>
            <person name="Szczypinski B."/>
            <person name="Glass J.I."/>
        </authorList>
    </citation>
    <scope>NUCLEOTIDE SEQUENCE [LARGE SCALE GENOMIC DNA]</scope>
    <source>
        <strain evidence="3">ATCC 51981 / MP145</strain>
    </source>
</reference>
<dbReference type="KEGG" id="mcd:MCRO_0033"/>
<sequence>MKNIEKIYDVNKTFKDKYQQEHEENTINYFCDLVEKSKIDISENIKTNVEIRKLEKSLVSKTKSTKTNKKMKKVLIVLGVILFLLGWYFLIGPFVLSGAKDYTTTKKIILSLSGGLMLIISILMILYVFKINKKILANNLMNSKSDAKLEELKELVKKQLEPLNGLYSYGTLNQIVSKTIPDFEFNDFLNAEWLHNFLNTYNFEIIDFGKNGSYKSLISGELYGNKFLLADMIKLEIETKKYFGNLEVAYSEKSKKINGDTVIKTVKQNLEASVVKSYPNFYQSPFLLYGNQLLPNLDFSRDPSELNSKKPDEVDKFIQKKAKEFEKLDRNSTKQGGQFSLMSNLDFEVLFNCTDRNNEKDFRMLFTPSTQKELTDIFRDRDTSFGDVYTWVKNSNMNILMSSCLEDLKFEDYIDETTVECNSKLYYSPDEFYNTNINIARQKFIDANVFYFKKLYYIFAPILATHEFHNSKPKETTKKYNGEANFATIQHEEFANELLKNEIDAVSHNESLIDDIMKTKLVTKHGLVDEVEATAYGFNAVEKVDYIDVKAGNGKYYPVPVTWYDYVPVKKTSRFYAISIPVKESLLSTWSCVDISNHELWNDNFGSDVFPTIKNSTLILLKQDREYDLKLLEQIVMDYAKELNKKEKSING</sequence>
<dbReference type="STRING" id="512564.MCRO_0033"/>